<proteinExistence type="predicted"/>
<keyword evidence="3" id="KW-1185">Reference proteome</keyword>
<organism evidence="2 3">
    <name type="scientific">Ascoidea rubescens DSM 1968</name>
    <dbReference type="NCBI Taxonomy" id="1344418"/>
    <lineage>
        <taxon>Eukaryota</taxon>
        <taxon>Fungi</taxon>
        <taxon>Dikarya</taxon>
        <taxon>Ascomycota</taxon>
        <taxon>Saccharomycotina</taxon>
        <taxon>Saccharomycetes</taxon>
        <taxon>Ascoideaceae</taxon>
        <taxon>Ascoidea</taxon>
    </lineage>
</organism>
<dbReference type="RefSeq" id="XP_020047919.1">
    <property type="nucleotide sequence ID" value="XM_020193135.1"/>
</dbReference>
<gene>
    <name evidence="2" type="ORF">ASCRUDRAFT_75602</name>
</gene>
<feature type="coiled-coil region" evidence="1">
    <location>
        <begin position="109"/>
        <end position="136"/>
    </location>
</feature>
<dbReference type="AlphaFoldDB" id="A0A1D2VJ07"/>
<dbReference type="InParanoid" id="A0A1D2VJ07"/>
<feature type="non-terminal residue" evidence="2">
    <location>
        <position position="137"/>
    </location>
</feature>
<accession>A0A1D2VJ07</accession>
<keyword evidence="1" id="KW-0175">Coiled coil</keyword>
<evidence type="ECO:0000256" key="1">
    <source>
        <dbReference type="SAM" id="Coils"/>
    </source>
</evidence>
<evidence type="ECO:0000313" key="3">
    <source>
        <dbReference type="Proteomes" id="UP000095038"/>
    </source>
</evidence>
<sequence length="137" mass="16357">MTTNYVPQLRTTAKQKFLYQPSPQPQLSYRFYSMNSMPKNHSNKSDLKITKICENQKTVALIPENLNNPDVPSTKLQKRNMFPNYTEQNSFLFGQENNYTQEQFIQRLKQKRLQRLQRLEKKKDGLEEIFSKYKSDI</sequence>
<reference evidence="3" key="1">
    <citation type="submission" date="2016-05" db="EMBL/GenBank/DDBJ databases">
        <title>Comparative genomics of biotechnologically important yeasts.</title>
        <authorList>
            <consortium name="DOE Joint Genome Institute"/>
            <person name="Riley R."/>
            <person name="Haridas S."/>
            <person name="Wolfe K.H."/>
            <person name="Lopes M.R."/>
            <person name="Hittinger C.T."/>
            <person name="Goker M."/>
            <person name="Salamov A."/>
            <person name="Wisecaver J."/>
            <person name="Long T.M."/>
            <person name="Aerts A.L."/>
            <person name="Barry K."/>
            <person name="Choi C."/>
            <person name="Clum A."/>
            <person name="Coughlan A.Y."/>
            <person name="Deshpande S."/>
            <person name="Douglass A.P."/>
            <person name="Hanson S.J."/>
            <person name="Klenk H.-P."/>
            <person name="Labutti K."/>
            <person name="Lapidus A."/>
            <person name="Lindquist E."/>
            <person name="Lipzen A."/>
            <person name="Meier-Kolthoff J.P."/>
            <person name="Ohm R.A."/>
            <person name="Otillar R.P."/>
            <person name="Pangilinan J."/>
            <person name="Peng Y."/>
            <person name="Rokas A."/>
            <person name="Rosa C.A."/>
            <person name="Scheuner C."/>
            <person name="Sibirny A.A."/>
            <person name="Slot J.C."/>
            <person name="Stielow J.B."/>
            <person name="Sun H."/>
            <person name="Kurtzman C.P."/>
            <person name="Blackwell M."/>
            <person name="Grigoriev I.V."/>
            <person name="Jeffries T.W."/>
        </authorList>
    </citation>
    <scope>NUCLEOTIDE SEQUENCE [LARGE SCALE GENOMIC DNA]</scope>
    <source>
        <strain evidence="3">DSM 1968</strain>
    </source>
</reference>
<dbReference type="Proteomes" id="UP000095038">
    <property type="component" value="Unassembled WGS sequence"/>
</dbReference>
<dbReference type="EMBL" id="KV454479">
    <property type="protein sequence ID" value="ODV61612.1"/>
    <property type="molecule type" value="Genomic_DNA"/>
</dbReference>
<protein>
    <submittedName>
        <fullName evidence="2">Uncharacterized protein</fullName>
    </submittedName>
</protein>
<dbReference type="GeneID" id="30966771"/>
<evidence type="ECO:0000313" key="2">
    <source>
        <dbReference type="EMBL" id="ODV61612.1"/>
    </source>
</evidence>
<name>A0A1D2VJ07_9ASCO</name>